<dbReference type="Proteomes" id="UP000030752">
    <property type="component" value="Unassembled WGS sequence"/>
</dbReference>
<dbReference type="HOGENOM" id="CLU_054802_0_0_1"/>
<evidence type="ECO:0000256" key="1">
    <source>
        <dbReference type="SAM" id="MobiDB-lite"/>
    </source>
</evidence>
<sequence>MSTQSSLSVPFSIIHPQEHVRLLELPPELLKLIETKSDRPDLDHIYNALGGRVQLKSAPTESSGTTTKPKDQYLHLCTENHVWAVRQVSTSNSVHILSPSTDTPSLDNPTSTSPGLSAFAQPTSTLELLPTPYTAGDVESAICRLLVIHPWPLDPSDPPPAHTLSDRDLSASLPYPLSVILRAKRRCFVFFAGDDEQQQQSVYVPAPELLLAAWKAFASQCAIKRVDVAALDVSGLGDITAGIALDEGAVVAAVVRAVVKEFVAFPLEGSEGGGELERLGCGLKGQLKGKELTEWLGGLSVQCAPRGVLGTAELMEEWQNLLPREWWEWCKVEALKGTCEVEGAGKVRWRGDEKGGLAASSGTAAGNAAPSSIPNKRNWHEKFAAQRKR</sequence>
<dbReference type="EMBL" id="KB822719">
    <property type="protein sequence ID" value="ETN42064.1"/>
    <property type="molecule type" value="Genomic_DNA"/>
</dbReference>
<gene>
    <name evidence="2" type="ORF">HMPREF1541_04003</name>
</gene>
<feature type="region of interest" description="Disordered" evidence="1">
    <location>
        <begin position="352"/>
        <end position="389"/>
    </location>
</feature>
<evidence type="ECO:0000313" key="3">
    <source>
        <dbReference type="Proteomes" id="UP000030752"/>
    </source>
</evidence>
<feature type="compositionally biased region" description="Basic and acidic residues" evidence="1">
    <location>
        <begin position="378"/>
        <end position="389"/>
    </location>
</feature>
<feature type="compositionally biased region" description="Low complexity" evidence="1">
    <location>
        <begin position="356"/>
        <end position="372"/>
    </location>
</feature>
<dbReference type="GO" id="GO:0031390">
    <property type="term" value="C:Ctf18 RFC-like complex"/>
    <property type="evidence" value="ECO:0007669"/>
    <property type="project" value="InterPro"/>
</dbReference>
<evidence type="ECO:0008006" key="4">
    <source>
        <dbReference type="Google" id="ProtNLM"/>
    </source>
</evidence>
<dbReference type="VEuPathDB" id="FungiDB:HMPREF1541_04003"/>
<proteinExistence type="predicted"/>
<organism evidence="2 3">
    <name type="scientific">Cyphellophora europaea (strain CBS 101466)</name>
    <name type="common">Phialophora europaea</name>
    <dbReference type="NCBI Taxonomy" id="1220924"/>
    <lineage>
        <taxon>Eukaryota</taxon>
        <taxon>Fungi</taxon>
        <taxon>Dikarya</taxon>
        <taxon>Ascomycota</taxon>
        <taxon>Pezizomycotina</taxon>
        <taxon>Eurotiomycetes</taxon>
        <taxon>Chaetothyriomycetidae</taxon>
        <taxon>Chaetothyriales</taxon>
        <taxon>Cyphellophoraceae</taxon>
        <taxon>Cyphellophora</taxon>
    </lineage>
</organism>
<evidence type="ECO:0000313" key="2">
    <source>
        <dbReference type="EMBL" id="ETN42064.1"/>
    </source>
</evidence>
<dbReference type="STRING" id="1220924.W2S282"/>
<dbReference type="AlphaFoldDB" id="W2S282"/>
<reference evidence="2 3" key="1">
    <citation type="submission" date="2013-03" db="EMBL/GenBank/DDBJ databases">
        <title>The Genome Sequence of Phialophora europaea CBS 101466.</title>
        <authorList>
            <consortium name="The Broad Institute Genomics Platform"/>
            <person name="Cuomo C."/>
            <person name="de Hoog S."/>
            <person name="Gorbushina A."/>
            <person name="Walker B."/>
            <person name="Young S.K."/>
            <person name="Zeng Q."/>
            <person name="Gargeya S."/>
            <person name="Fitzgerald M."/>
            <person name="Haas B."/>
            <person name="Abouelleil A."/>
            <person name="Allen A.W."/>
            <person name="Alvarado L."/>
            <person name="Arachchi H.M."/>
            <person name="Berlin A.M."/>
            <person name="Chapman S.B."/>
            <person name="Gainer-Dewar J."/>
            <person name="Goldberg J."/>
            <person name="Griggs A."/>
            <person name="Gujja S."/>
            <person name="Hansen M."/>
            <person name="Howarth C."/>
            <person name="Imamovic A."/>
            <person name="Ireland A."/>
            <person name="Larimer J."/>
            <person name="McCowan C."/>
            <person name="Murphy C."/>
            <person name="Pearson M."/>
            <person name="Poon T.W."/>
            <person name="Priest M."/>
            <person name="Roberts A."/>
            <person name="Saif S."/>
            <person name="Shea T."/>
            <person name="Sisk P."/>
            <person name="Sykes S."/>
            <person name="Wortman J."/>
            <person name="Nusbaum C."/>
            <person name="Birren B."/>
        </authorList>
    </citation>
    <scope>NUCLEOTIDE SEQUENCE [LARGE SCALE GENOMIC DNA]</scope>
    <source>
        <strain evidence="2 3">CBS 101466</strain>
    </source>
</reference>
<dbReference type="InParanoid" id="W2S282"/>
<dbReference type="RefSeq" id="XP_008716573.1">
    <property type="nucleotide sequence ID" value="XM_008718351.1"/>
</dbReference>
<dbReference type="InterPro" id="IPR019128">
    <property type="entry name" value="Dcc1"/>
</dbReference>
<dbReference type="eggNOG" id="ENOG502RN2T">
    <property type="taxonomic scope" value="Eukaryota"/>
</dbReference>
<dbReference type="OrthoDB" id="5199543at2759"/>
<accession>W2S282</accession>
<dbReference type="GeneID" id="19971342"/>
<dbReference type="GO" id="GO:0007064">
    <property type="term" value="P:mitotic sister chromatid cohesion"/>
    <property type="evidence" value="ECO:0007669"/>
    <property type="project" value="InterPro"/>
</dbReference>
<keyword evidence="3" id="KW-1185">Reference proteome</keyword>
<protein>
    <recommendedName>
        <fullName evidence="4">Sister chromatid cohesion protein Dcc1</fullName>
    </recommendedName>
</protein>
<dbReference type="Pfam" id="PF09724">
    <property type="entry name" value="Dcc1"/>
    <property type="match status" value="1"/>
</dbReference>
<name>W2S282_CYPE1</name>